<dbReference type="InterPro" id="IPR001296">
    <property type="entry name" value="Glyco_trans_1"/>
</dbReference>
<evidence type="ECO:0000313" key="3">
    <source>
        <dbReference type="Proteomes" id="UP001529085"/>
    </source>
</evidence>
<dbReference type="SUPFAM" id="SSF53756">
    <property type="entry name" value="UDP-Glycosyltransferase/glycogen phosphorylase"/>
    <property type="match status" value="1"/>
</dbReference>
<evidence type="ECO:0000259" key="1">
    <source>
        <dbReference type="Pfam" id="PF00534"/>
    </source>
</evidence>
<proteinExistence type="predicted"/>
<name>A0ABT6G0P4_9FLAO</name>
<dbReference type="Gene3D" id="3.40.50.2000">
    <property type="entry name" value="Glycogen Phosphorylase B"/>
    <property type="match status" value="2"/>
</dbReference>
<accession>A0ABT6G0P4</accession>
<keyword evidence="3" id="KW-1185">Reference proteome</keyword>
<dbReference type="PANTHER" id="PTHR12526:SF630">
    <property type="entry name" value="GLYCOSYLTRANSFERASE"/>
    <property type="match status" value="1"/>
</dbReference>
<dbReference type="PANTHER" id="PTHR12526">
    <property type="entry name" value="GLYCOSYLTRANSFERASE"/>
    <property type="match status" value="1"/>
</dbReference>
<dbReference type="Proteomes" id="UP001529085">
    <property type="component" value="Unassembled WGS sequence"/>
</dbReference>
<dbReference type="EMBL" id="JARSBN010000003">
    <property type="protein sequence ID" value="MDG4715606.1"/>
    <property type="molecule type" value="Genomic_DNA"/>
</dbReference>
<dbReference type="EC" id="2.4.-.-" evidence="2"/>
<feature type="domain" description="Glycosyl transferase family 1" evidence="1">
    <location>
        <begin position="188"/>
        <end position="346"/>
    </location>
</feature>
<protein>
    <submittedName>
        <fullName evidence="2">Glycosyltransferase</fullName>
        <ecNumber evidence="2">2.4.-.-</ecNumber>
    </submittedName>
</protein>
<sequence>MKLVYIANKINGTSGIQRMIAFQINYFIENYDYEIDLILLEQNEIEDKNFFELNENVSLHYLKRATTNVKSIYAKIKALNITLKKIKPQIVVACESDMFSLYLPRFIKGNFKLIYQRHDTKKLNFEGVNNTAKAKVLNKVKKRLLARAGRHYDKFVLLSEAHRVDWLRVKNIEIINNPVIINTEKRIAKLENKQVLAIGRHDPIKGFDMLLKCWKKVAEKHPEWKLIIVGKATHNLDLLKLAEKLNITDSVTFKGHTKDVSSIYLDSSILLCSSRIEAFPLVVMEAMSFGIPVVSFDCDYGPREIISHAVDGILVPQNNIDILADSTCHLIKDEHIRKEMGKMASKNIERFSVEKIMNQWKALFEELVIK</sequence>
<reference evidence="2 3" key="1">
    <citation type="submission" date="2023-03" db="EMBL/GenBank/DDBJ databases">
        <title>Strain YYF002 represents a novel species in the genus Winogradskyella isolated from seawater.</title>
        <authorList>
            <person name="Fu Z.-Y."/>
        </authorList>
    </citation>
    <scope>NUCLEOTIDE SEQUENCE [LARGE SCALE GENOMIC DNA]</scope>
    <source>
        <strain evidence="2 3">YYF002</strain>
    </source>
</reference>
<gene>
    <name evidence="2" type="ORF">P7122_06975</name>
</gene>
<organism evidence="2 3">
    <name type="scientific">Winogradskyella marincola</name>
    <dbReference type="NCBI Taxonomy" id="3037795"/>
    <lineage>
        <taxon>Bacteria</taxon>
        <taxon>Pseudomonadati</taxon>
        <taxon>Bacteroidota</taxon>
        <taxon>Flavobacteriia</taxon>
        <taxon>Flavobacteriales</taxon>
        <taxon>Flavobacteriaceae</taxon>
        <taxon>Winogradskyella</taxon>
    </lineage>
</organism>
<dbReference type="Pfam" id="PF00534">
    <property type="entry name" value="Glycos_transf_1"/>
    <property type="match status" value="1"/>
</dbReference>
<keyword evidence="2" id="KW-0328">Glycosyltransferase</keyword>
<comment type="caution">
    <text evidence="2">The sequence shown here is derived from an EMBL/GenBank/DDBJ whole genome shotgun (WGS) entry which is preliminary data.</text>
</comment>
<keyword evidence="2" id="KW-0808">Transferase</keyword>
<dbReference type="GO" id="GO:0016757">
    <property type="term" value="F:glycosyltransferase activity"/>
    <property type="evidence" value="ECO:0007669"/>
    <property type="project" value="UniProtKB-KW"/>
</dbReference>
<dbReference type="RefSeq" id="WP_278005061.1">
    <property type="nucleotide sequence ID" value="NZ_JARSBN010000003.1"/>
</dbReference>
<evidence type="ECO:0000313" key="2">
    <source>
        <dbReference type="EMBL" id="MDG4715606.1"/>
    </source>
</evidence>